<dbReference type="RefSeq" id="WP_090250219.1">
    <property type="nucleotide sequence ID" value="NZ_FOAA01000001.1"/>
</dbReference>
<dbReference type="OrthoDB" id="5780430at2"/>
<dbReference type="AlphaFoldDB" id="A0A1H7G8K4"/>
<dbReference type="Proteomes" id="UP000199256">
    <property type="component" value="Unassembled WGS sequence"/>
</dbReference>
<gene>
    <name evidence="1" type="ORF">SAMN05444515_101435</name>
</gene>
<organism evidence="1 2">
    <name type="scientific">Ectothiorhodospira marina</name>
    <dbReference type="NCBI Taxonomy" id="1396821"/>
    <lineage>
        <taxon>Bacteria</taxon>
        <taxon>Pseudomonadati</taxon>
        <taxon>Pseudomonadota</taxon>
        <taxon>Gammaproteobacteria</taxon>
        <taxon>Chromatiales</taxon>
        <taxon>Ectothiorhodospiraceae</taxon>
        <taxon>Ectothiorhodospira</taxon>
    </lineage>
</organism>
<evidence type="ECO:0000313" key="2">
    <source>
        <dbReference type="Proteomes" id="UP000199256"/>
    </source>
</evidence>
<protein>
    <submittedName>
        <fullName evidence="1">Uncharacterized protein</fullName>
    </submittedName>
</protein>
<sequence length="285" mass="30454">MPFIGVLPERKHLFQPEPQRDVAVSDAAAWRLNPRYRLIYDKLRLALDAGLTAAPCGVAPMDLGVAPDEDVFVKPIINLAGMGLDARSMRAGDVPAEPGSFWCQRLSGLHTSTDCLVQEGVVRWFAHTRASAEKDAARPIYWEIGASLPELEPWIHDWVGCHLSGYNGLCNIELIGGQPIEAHLRGSNGFFDFYGPDFLPAWVALADGAPFTPPSAPEGGFVISVFGKADLSKANLKAADAAGVQVQPDNATPGRAAILRCHDLEAGAQVYAWLSGGTLKGDGGA</sequence>
<reference evidence="2" key="1">
    <citation type="submission" date="2016-10" db="EMBL/GenBank/DDBJ databases">
        <authorList>
            <person name="Varghese N."/>
            <person name="Submissions S."/>
        </authorList>
    </citation>
    <scope>NUCLEOTIDE SEQUENCE [LARGE SCALE GENOMIC DNA]</scope>
    <source>
        <strain evidence="2">DSM 241</strain>
    </source>
</reference>
<evidence type="ECO:0000313" key="1">
    <source>
        <dbReference type="EMBL" id="SEK33142.1"/>
    </source>
</evidence>
<proteinExistence type="predicted"/>
<keyword evidence="2" id="KW-1185">Reference proteome</keyword>
<dbReference type="STRING" id="1396821.SAMN05444515_101435"/>
<name>A0A1H7G8K4_9GAMM</name>
<accession>A0A1H7G8K4</accession>
<dbReference type="EMBL" id="FOAA01000001">
    <property type="protein sequence ID" value="SEK33142.1"/>
    <property type="molecule type" value="Genomic_DNA"/>
</dbReference>